<dbReference type="InterPro" id="IPR012334">
    <property type="entry name" value="Pectin_lyas_fold"/>
</dbReference>
<organism evidence="4 5">
    <name type="scientific">Aeromonas phage APT65</name>
    <dbReference type="NCBI Taxonomy" id="2982914"/>
    <lineage>
        <taxon>Viruses</taxon>
        <taxon>Duplodnaviria</taxon>
        <taxon>Heunggongvirae</taxon>
        <taxon>Uroviricota</taxon>
        <taxon>Caudoviricetes</taxon>
        <taxon>Aquaneticvirus</taxon>
        <taxon>Aquaneticvirus ApT65</taxon>
    </lineage>
</organism>
<keyword evidence="2" id="KW-0946">Virion</keyword>
<sequence length="607" mass="64760">MSGFLVNRDTSNPAGGIDPAQSPNVGQYGWTSADAAHVNQLIQYVNQCQILYDQTKASADYVDKIYQDIVSGAEIGVLSINNRSGVVTVSESSFDLINLKDYGAIGDGIADDTIPLQNALNSNAKILKISAGTYRISKVNITSPIKIIGDNCTIECGYTLLAGDNGFVVDSDNVFFSGINFVALTKVAIIRAIPTVPRSGLVVEDCTFKDGFYAVRTGLTADNSVRYSKILVKNCRSTAPVGQNASHFVSSCSDFITYIGNQTFGGRNAASYGAYKCTNIVITGNMCNGVEDTAPGADASIQIENSSIASISGNTCSHDLWIDDSSNTVFSGNVGRRLKVTVSEMGGIFTGNTYSNNICGRIDIGPYGTPPSGALMSCVFSNNIISSSGVLLNGNPISSSISIEGSICKEIKLINNTIVTSATTNSVSMNRRANFTLISRNNDFGENPPVIGGSGGFVYENNNKNPIYKQGNGYLQIIPASDKTNLSTYTWTPLEFTTESIDVNGEWNGTQFIPSSDGWYEFNGTLSVSPQNNSQIGMRLYRVSGSPAEVSRLLLQTVTGTSLTSLPAAASVSYLKAGDIIELQYYTDNTNNIIRSGFSSRLSILKI</sequence>
<accession>A0A9E8GCQ9</accession>
<evidence type="ECO:0000259" key="3">
    <source>
        <dbReference type="Pfam" id="PF12708"/>
    </source>
</evidence>
<evidence type="ECO:0000256" key="1">
    <source>
        <dbReference type="ARBA" id="ARBA00004328"/>
    </source>
</evidence>
<evidence type="ECO:0000313" key="5">
    <source>
        <dbReference type="Proteomes" id="UP001163735"/>
    </source>
</evidence>
<dbReference type="SUPFAM" id="SSF51126">
    <property type="entry name" value="Pectin lyase-like"/>
    <property type="match status" value="1"/>
</dbReference>
<name>A0A9E8GCQ9_9CAUD</name>
<dbReference type="InterPro" id="IPR024535">
    <property type="entry name" value="RHGA/B-epi-like_pectate_lyase"/>
</dbReference>
<dbReference type="Proteomes" id="UP001163735">
    <property type="component" value="Segment"/>
</dbReference>
<dbReference type="GO" id="GO:0019058">
    <property type="term" value="P:viral life cycle"/>
    <property type="evidence" value="ECO:0007669"/>
    <property type="project" value="UniProtKB-ARBA"/>
</dbReference>
<dbReference type="EMBL" id="OP491958">
    <property type="protein sequence ID" value="UZV39629.1"/>
    <property type="molecule type" value="Genomic_DNA"/>
</dbReference>
<keyword evidence="5" id="KW-1185">Reference proteome</keyword>
<proteinExistence type="predicted"/>
<dbReference type="Gene3D" id="2.60.120.40">
    <property type="match status" value="1"/>
</dbReference>
<comment type="subcellular location">
    <subcellularLocation>
        <location evidence="1">Virion</location>
    </subcellularLocation>
</comment>
<feature type="domain" description="Rhamnogalacturonase A/B/Epimerase-like pectate lyase" evidence="3">
    <location>
        <begin position="97"/>
        <end position="153"/>
    </location>
</feature>
<dbReference type="InterPro" id="IPR011050">
    <property type="entry name" value="Pectin_lyase_fold/virulence"/>
</dbReference>
<dbReference type="Gene3D" id="2.160.20.10">
    <property type="entry name" value="Single-stranded right-handed beta-helix, Pectin lyase-like"/>
    <property type="match status" value="1"/>
</dbReference>
<evidence type="ECO:0000313" key="4">
    <source>
        <dbReference type="EMBL" id="UZV39629.1"/>
    </source>
</evidence>
<dbReference type="Pfam" id="PF12708">
    <property type="entry name" value="Pect-lyase_RHGA_epim"/>
    <property type="match status" value="1"/>
</dbReference>
<dbReference type="GO" id="GO:0051701">
    <property type="term" value="P:biological process involved in interaction with host"/>
    <property type="evidence" value="ECO:0007669"/>
    <property type="project" value="UniProtKB-ARBA"/>
</dbReference>
<dbReference type="InterPro" id="IPR008983">
    <property type="entry name" value="Tumour_necrosis_fac-like_dom"/>
</dbReference>
<protein>
    <submittedName>
        <fullName evidence="4">Variable tail fiber protein H</fullName>
    </submittedName>
</protein>
<evidence type="ECO:0000256" key="2">
    <source>
        <dbReference type="ARBA" id="ARBA00022844"/>
    </source>
</evidence>
<gene>
    <name evidence="4" type="ORF">APT65_00014</name>
</gene>
<reference evidence="4" key="1">
    <citation type="submission" date="2022-09" db="EMBL/GenBank/DDBJ databases">
        <authorList>
            <person name="Cebeci A."/>
            <person name="Ture M."/>
            <person name="Alemdag M."/>
            <person name="Altinok I."/>
        </authorList>
    </citation>
    <scope>NUCLEOTIDE SEQUENCE</scope>
</reference>
<dbReference type="GO" id="GO:0044423">
    <property type="term" value="C:virion component"/>
    <property type="evidence" value="ECO:0007669"/>
    <property type="project" value="UniProtKB-KW"/>
</dbReference>